<feature type="transmembrane region" description="Helical" evidence="2">
    <location>
        <begin position="76"/>
        <end position="95"/>
    </location>
</feature>
<dbReference type="EMBL" id="BAAAQN010000042">
    <property type="protein sequence ID" value="GAA2046879.1"/>
    <property type="molecule type" value="Genomic_DNA"/>
</dbReference>
<keyword evidence="4" id="KW-1185">Reference proteome</keyword>
<name>A0ABP5GLF7_9ACTN</name>
<sequence length="316" mass="31408">MGLAWGLVGAFVSALAYGTATVLQSIGAARTKDTGGAGVDPRLLIRVLSQLPFVAGLGLDAIGLVANLVALEKLPLFAVQAIVNCSLAVTALLAVPLLKARLGRTDWIAVGAVVAGLVLVGISAGKEEPVHTGRALHWVVLVAVVALIAASLAVIWKFGGNPVVLGAFAGSLFGAFAICVRILPDLHPSALVGDPALYALLAASITGFLFFTTALQRGSVTLATAMLVVGETALPAVLGITVFHDHTRPGFAPVAVVGFVCAVGGAVALSRFGEAEAPGSGSGSGSGPDQGPDADRSPGPGPDQDAAASAESSAAS</sequence>
<accession>A0ABP5GLF7</accession>
<dbReference type="InterPro" id="IPR037185">
    <property type="entry name" value="EmrE-like"/>
</dbReference>
<feature type="transmembrane region" description="Helical" evidence="2">
    <location>
        <begin position="222"/>
        <end position="244"/>
    </location>
</feature>
<dbReference type="RefSeq" id="WP_344668975.1">
    <property type="nucleotide sequence ID" value="NZ_BAAAQN010000042.1"/>
</dbReference>
<feature type="transmembrane region" description="Helical" evidence="2">
    <location>
        <begin position="163"/>
        <end position="184"/>
    </location>
</feature>
<feature type="transmembrane region" description="Helical" evidence="2">
    <location>
        <begin position="47"/>
        <end position="70"/>
    </location>
</feature>
<proteinExistence type="predicted"/>
<comment type="caution">
    <text evidence="3">The sequence shown here is derived from an EMBL/GenBank/DDBJ whole genome shotgun (WGS) entry which is preliminary data.</text>
</comment>
<feature type="compositionally biased region" description="Low complexity" evidence="1">
    <location>
        <begin position="306"/>
        <end position="316"/>
    </location>
</feature>
<feature type="transmembrane region" description="Helical" evidence="2">
    <location>
        <begin position="136"/>
        <end position="156"/>
    </location>
</feature>
<feature type="transmembrane region" description="Helical" evidence="2">
    <location>
        <begin position="6"/>
        <end position="26"/>
    </location>
</feature>
<evidence type="ECO:0000313" key="3">
    <source>
        <dbReference type="EMBL" id="GAA2046879.1"/>
    </source>
</evidence>
<dbReference type="SUPFAM" id="SSF103481">
    <property type="entry name" value="Multidrug resistance efflux transporter EmrE"/>
    <property type="match status" value="1"/>
</dbReference>
<evidence type="ECO:0008006" key="5">
    <source>
        <dbReference type="Google" id="ProtNLM"/>
    </source>
</evidence>
<organism evidence="3 4">
    <name type="scientific">Catenulispora yoronensis</name>
    <dbReference type="NCBI Taxonomy" id="450799"/>
    <lineage>
        <taxon>Bacteria</taxon>
        <taxon>Bacillati</taxon>
        <taxon>Actinomycetota</taxon>
        <taxon>Actinomycetes</taxon>
        <taxon>Catenulisporales</taxon>
        <taxon>Catenulisporaceae</taxon>
        <taxon>Catenulispora</taxon>
    </lineage>
</organism>
<gene>
    <name evidence="3" type="ORF">GCM10009839_59390</name>
</gene>
<evidence type="ECO:0000313" key="4">
    <source>
        <dbReference type="Proteomes" id="UP001500751"/>
    </source>
</evidence>
<feature type="transmembrane region" description="Helical" evidence="2">
    <location>
        <begin position="196"/>
        <end position="215"/>
    </location>
</feature>
<feature type="transmembrane region" description="Helical" evidence="2">
    <location>
        <begin position="107"/>
        <end position="124"/>
    </location>
</feature>
<feature type="transmembrane region" description="Helical" evidence="2">
    <location>
        <begin position="250"/>
        <end position="269"/>
    </location>
</feature>
<evidence type="ECO:0000256" key="2">
    <source>
        <dbReference type="SAM" id="Phobius"/>
    </source>
</evidence>
<dbReference type="PANTHER" id="PTHR40761">
    <property type="entry name" value="CONSERVED INTEGRAL MEMBRANE ALANINE VALINE AND LEUCINE RICH PROTEIN-RELATED"/>
    <property type="match status" value="1"/>
</dbReference>
<protein>
    <recommendedName>
        <fullName evidence="5">Integral membrane protein</fullName>
    </recommendedName>
</protein>
<reference evidence="4" key="1">
    <citation type="journal article" date="2019" name="Int. J. Syst. Evol. Microbiol.">
        <title>The Global Catalogue of Microorganisms (GCM) 10K type strain sequencing project: providing services to taxonomists for standard genome sequencing and annotation.</title>
        <authorList>
            <consortium name="The Broad Institute Genomics Platform"/>
            <consortium name="The Broad Institute Genome Sequencing Center for Infectious Disease"/>
            <person name="Wu L."/>
            <person name="Ma J."/>
        </authorList>
    </citation>
    <scope>NUCLEOTIDE SEQUENCE [LARGE SCALE GENOMIC DNA]</scope>
    <source>
        <strain evidence="4">JCM 16014</strain>
    </source>
</reference>
<feature type="region of interest" description="Disordered" evidence="1">
    <location>
        <begin position="275"/>
        <end position="316"/>
    </location>
</feature>
<dbReference type="PANTHER" id="PTHR40761:SF1">
    <property type="entry name" value="CONSERVED INTEGRAL MEMBRANE ALANINE VALINE AND LEUCINE RICH PROTEIN-RELATED"/>
    <property type="match status" value="1"/>
</dbReference>
<dbReference type="Proteomes" id="UP001500751">
    <property type="component" value="Unassembled WGS sequence"/>
</dbReference>
<dbReference type="Gene3D" id="1.10.3730.20">
    <property type="match status" value="1"/>
</dbReference>
<keyword evidence="2" id="KW-1133">Transmembrane helix</keyword>
<evidence type="ECO:0000256" key="1">
    <source>
        <dbReference type="SAM" id="MobiDB-lite"/>
    </source>
</evidence>
<keyword evidence="2" id="KW-0472">Membrane</keyword>
<keyword evidence="2" id="KW-0812">Transmembrane</keyword>